<feature type="domain" description="SGNH hydrolase-type esterase" evidence="3">
    <location>
        <begin position="85"/>
        <end position="332"/>
    </location>
</feature>
<dbReference type="AlphaFoldDB" id="D1A6Y3"/>
<dbReference type="PANTHER" id="PTHR37981:SF1">
    <property type="entry name" value="SGNH HYDROLASE-TYPE ESTERASE DOMAIN-CONTAINING PROTEIN"/>
    <property type="match status" value="1"/>
</dbReference>
<dbReference type="EMBL" id="CP001738">
    <property type="protein sequence ID" value="ACY98387.1"/>
    <property type="molecule type" value="Genomic_DNA"/>
</dbReference>
<dbReference type="OrthoDB" id="5503950at2"/>
<feature type="active site" evidence="1">
    <location>
        <position position="324"/>
    </location>
</feature>
<dbReference type="Pfam" id="PF13472">
    <property type="entry name" value="Lipase_GDSL_2"/>
    <property type="match status" value="1"/>
</dbReference>
<feature type="active site" description="Nucleophile" evidence="1">
    <location>
        <position position="89"/>
    </location>
</feature>
<evidence type="ECO:0000313" key="4">
    <source>
        <dbReference type="EMBL" id="ACY98387.1"/>
    </source>
</evidence>
<dbReference type="eggNOG" id="COG2755">
    <property type="taxonomic scope" value="Bacteria"/>
</dbReference>
<dbReference type="Proteomes" id="UP000001918">
    <property type="component" value="Chromosome"/>
</dbReference>
<keyword evidence="5" id="KW-1185">Reference proteome</keyword>
<feature type="disulfide bond" evidence="2">
    <location>
        <begin position="182"/>
        <end position="192"/>
    </location>
</feature>
<dbReference type="InterPro" id="IPR037460">
    <property type="entry name" value="SEST-like"/>
</dbReference>
<dbReference type="SUPFAM" id="SSF52266">
    <property type="entry name" value="SGNH hydrolase"/>
    <property type="match status" value="1"/>
</dbReference>
<dbReference type="RefSeq" id="WP_012853171.1">
    <property type="nucleotide sequence ID" value="NC_013510.1"/>
</dbReference>
<organism evidence="4 5">
    <name type="scientific">Thermomonospora curvata (strain ATCC 19995 / DSM 43183 / JCM 3096 / KCTC 9072 / NBRC 15933 / NCIMB 10081 / Henssen B9)</name>
    <dbReference type="NCBI Taxonomy" id="471852"/>
    <lineage>
        <taxon>Bacteria</taxon>
        <taxon>Bacillati</taxon>
        <taxon>Actinomycetota</taxon>
        <taxon>Actinomycetes</taxon>
        <taxon>Streptosporangiales</taxon>
        <taxon>Thermomonosporaceae</taxon>
        <taxon>Thermomonospora</taxon>
    </lineage>
</organism>
<sequence length="353" mass="37011">MTGPGTWLRGLRRRLGERGTALAALLALVLLAIGPLVALPAVRCEVFGLGCRRPAPQPSAAEPARTATPRPLTPVEAATWGSYVALGDSYSAGEGAYATAADRAPTNRCRRTSQAYYHTIAKEFRFAGGSALWACSGATTQHVLKGKAGEPPQIERVNAGTSLVTISVGGNDAGFSRVLAGCVIRVPWSRACRDQGGEIADRLAALRLSLAEVLDAITERAPRARVIVLGYPRLFAETEGAAGDNLSIGDQQWLNSQARALNEVIRQVAADRDHQIAASGGAGSVEFIDAYSAFAGHEVGTPDPYVNGLKVDLAALAAEPASFHPTAGGYRALAALVSQQIKAGPGRPLHQYR</sequence>
<reference evidence="4 5" key="1">
    <citation type="journal article" date="2011" name="Stand. Genomic Sci.">
        <title>Complete genome sequence of Thermomonospora curvata type strain (B9).</title>
        <authorList>
            <person name="Chertkov O."/>
            <person name="Sikorski J."/>
            <person name="Nolan M."/>
            <person name="Lapidus A."/>
            <person name="Lucas S."/>
            <person name="Del Rio T.G."/>
            <person name="Tice H."/>
            <person name="Cheng J.F."/>
            <person name="Goodwin L."/>
            <person name="Pitluck S."/>
            <person name="Liolios K."/>
            <person name="Ivanova N."/>
            <person name="Mavromatis K."/>
            <person name="Mikhailova N."/>
            <person name="Ovchinnikova G."/>
            <person name="Pati A."/>
            <person name="Chen A."/>
            <person name="Palaniappan K."/>
            <person name="Djao O.D."/>
            <person name="Land M."/>
            <person name="Hauser L."/>
            <person name="Chang Y.J."/>
            <person name="Jeffries C.D."/>
            <person name="Brettin T."/>
            <person name="Han C."/>
            <person name="Detter J.C."/>
            <person name="Rohde M."/>
            <person name="Goker M."/>
            <person name="Woyke T."/>
            <person name="Bristow J."/>
            <person name="Eisen J.A."/>
            <person name="Markowitz V."/>
            <person name="Hugenholtz P."/>
            <person name="Klenk H.P."/>
            <person name="Kyrpides N.C."/>
        </authorList>
    </citation>
    <scope>NUCLEOTIDE SEQUENCE [LARGE SCALE GENOMIC DNA]</scope>
    <source>
        <strain evidence="5">ATCC 19995 / DSM 43183 / JCM 3096 / KCTC 9072 / NBRC 15933 / NCIMB 10081 / Henssen B9</strain>
    </source>
</reference>
<evidence type="ECO:0000256" key="2">
    <source>
        <dbReference type="PIRSR" id="PIRSR637460-2"/>
    </source>
</evidence>
<dbReference type="STRING" id="471852.Tcur_2842"/>
<dbReference type="CDD" id="cd01823">
    <property type="entry name" value="SEST_like"/>
    <property type="match status" value="1"/>
</dbReference>
<dbReference type="KEGG" id="tcu:Tcur_2842"/>
<dbReference type="Gene3D" id="3.40.50.1110">
    <property type="entry name" value="SGNH hydrolase"/>
    <property type="match status" value="1"/>
</dbReference>
<protein>
    <submittedName>
        <fullName evidence="4">Lipolytic protein G-D-S-L family</fullName>
    </submittedName>
</protein>
<evidence type="ECO:0000259" key="3">
    <source>
        <dbReference type="Pfam" id="PF13472"/>
    </source>
</evidence>
<dbReference type="InterPro" id="IPR036514">
    <property type="entry name" value="SGNH_hydro_sf"/>
</dbReference>
<dbReference type="InterPro" id="IPR013830">
    <property type="entry name" value="SGNH_hydro"/>
</dbReference>
<name>D1A6Y3_THECD</name>
<dbReference type="GO" id="GO:0019433">
    <property type="term" value="P:triglyceride catabolic process"/>
    <property type="evidence" value="ECO:0007669"/>
    <property type="project" value="TreeGrafter"/>
</dbReference>
<dbReference type="GO" id="GO:0004806">
    <property type="term" value="F:triacylglycerol lipase activity"/>
    <property type="evidence" value="ECO:0007669"/>
    <property type="project" value="TreeGrafter"/>
</dbReference>
<accession>D1A6Y3</accession>
<evidence type="ECO:0000256" key="1">
    <source>
        <dbReference type="PIRSR" id="PIRSR637460-1"/>
    </source>
</evidence>
<proteinExistence type="predicted"/>
<dbReference type="PANTHER" id="PTHR37981">
    <property type="entry name" value="LIPASE 2"/>
    <property type="match status" value="1"/>
</dbReference>
<gene>
    <name evidence="4" type="ordered locus">Tcur_2842</name>
</gene>
<keyword evidence="2" id="KW-1015">Disulfide bond</keyword>
<feature type="disulfide bond" evidence="2">
    <location>
        <begin position="109"/>
        <end position="135"/>
    </location>
</feature>
<dbReference type="HOGENOM" id="CLU_038449_4_2_11"/>
<evidence type="ECO:0000313" key="5">
    <source>
        <dbReference type="Proteomes" id="UP000001918"/>
    </source>
</evidence>